<dbReference type="Proteomes" id="UP000809431">
    <property type="component" value="Unassembled WGS sequence"/>
</dbReference>
<dbReference type="PANTHER" id="PTHR35567:SF1">
    <property type="entry name" value="CONSERVED FUNGAL PROTEIN (AFU_ORTHOLOGUE AFUA_1G14230)"/>
    <property type="match status" value="1"/>
</dbReference>
<gene>
    <name evidence="2" type="ORF">JMJ54_01650</name>
</gene>
<dbReference type="EMBL" id="JAESND010000001">
    <property type="protein sequence ID" value="MBM3114521.1"/>
    <property type="molecule type" value="Genomic_DNA"/>
</dbReference>
<sequence length="176" mass="18629">MNALHLVMPSLLLLTACASSPTMQQSSLPESIRVSPPDELAMHTTGVGEITYECRAKKDAAGQFEWIFAGPKAVLYDQGRSVVGKYYAGPTWEMTDGSKVTGAQVAVSPAPQPGNIPLQLVKANPASATGRMVAVSFIQRINTKGGVAPALPCASANAGEKRQVAYEADYLFYVTP</sequence>
<reference evidence="2 3" key="1">
    <citation type="submission" date="2021-01" db="EMBL/GenBank/DDBJ databases">
        <title>Draft Genome Sequence and Polyhydroxyalkanoate Biosynthetic Potential of Jeongeupia naejangsanensis Type Strain DSM 24253.</title>
        <authorList>
            <person name="Turrini P."/>
            <person name="Artuso I."/>
            <person name="Lugli G.A."/>
            <person name="Frangipani E."/>
            <person name="Ventura M."/>
            <person name="Visca P."/>
        </authorList>
    </citation>
    <scope>NUCLEOTIDE SEQUENCE [LARGE SCALE GENOMIC DNA]</scope>
    <source>
        <strain evidence="2 3">DSM 24253</strain>
    </source>
</reference>
<feature type="chain" id="PRO_5046896776" evidence="1">
    <location>
        <begin position="19"/>
        <end position="176"/>
    </location>
</feature>
<keyword evidence="1" id="KW-0732">Signal</keyword>
<name>A0ABS2BFZ1_9NEIS</name>
<dbReference type="PANTHER" id="PTHR35567">
    <property type="entry name" value="MALATE DEHYDROGENASE (AFU_ORTHOLOGUE AFUA_2G13800)"/>
    <property type="match status" value="1"/>
</dbReference>
<evidence type="ECO:0000313" key="2">
    <source>
        <dbReference type="EMBL" id="MBM3114521.1"/>
    </source>
</evidence>
<dbReference type="RefSeq" id="WP_203536205.1">
    <property type="nucleotide sequence ID" value="NZ_JAESND010000001.1"/>
</dbReference>
<evidence type="ECO:0000313" key="3">
    <source>
        <dbReference type="Proteomes" id="UP000809431"/>
    </source>
</evidence>
<protein>
    <submittedName>
        <fullName evidence="2">DUF3455 domain-containing protein</fullName>
    </submittedName>
</protein>
<accession>A0ABS2BFZ1</accession>
<dbReference type="InterPro" id="IPR021851">
    <property type="entry name" value="DUF3455"/>
</dbReference>
<evidence type="ECO:0000256" key="1">
    <source>
        <dbReference type="SAM" id="SignalP"/>
    </source>
</evidence>
<keyword evidence="3" id="KW-1185">Reference proteome</keyword>
<organism evidence="2 3">
    <name type="scientific">Jeongeupia naejangsanensis</name>
    <dbReference type="NCBI Taxonomy" id="613195"/>
    <lineage>
        <taxon>Bacteria</taxon>
        <taxon>Pseudomonadati</taxon>
        <taxon>Pseudomonadota</taxon>
        <taxon>Betaproteobacteria</taxon>
        <taxon>Neisseriales</taxon>
        <taxon>Chitinibacteraceae</taxon>
        <taxon>Jeongeupia</taxon>
    </lineage>
</organism>
<proteinExistence type="predicted"/>
<comment type="caution">
    <text evidence="2">The sequence shown here is derived from an EMBL/GenBank/DDBJ whole genome shotgun (WGS) entry which is preliminary data.</text>
</comment>
<feature type="signal peptide" evidence="1">
    <location>
        <begin position="1"/>
        <end position="18"/>
    </location>
</feature>
<dbReference type="Pfam" id="PF11937">
    <property type="entry name" value="DUF3455"/>
    <property type="match status" value="1"/>
</dbReference>